<keyword evidence="3" id="KW-0456">Lyase</keyword>
<dbReference type="EMBL" id="VUMT01000009">
    <property type="protein sequence ID" value="MSS63788.1"/>
    <property type="molecule type" value="Genomic_DNA"/>
</dbReference>
<gene>
    <name evidence="5" type="ORF">FYJ58_07840</name>
</gene>
<reference evidence="5 6" key="1">
    <citation type="submission" date="2019-08" db="EMBL/GenBank/DDBJ databases">
        <title>In-depth cultivation of the pig gut microbiome towards novel bacterial diversity and tailored functional studies.</title>
        <authorList>
            <person name="Wylensek D."/>
            <person name="Hitch T.C.A."/>
            <person name="Clavel T."/>
        </authorList>
    </citation>
    <scope>NUCLEOTIDE SEQUENCE [LARGE SCALE GENOMIC DNA]</scope>
    <source>
        <strain evidence="5 6">WCA-693-APC-MOT-I</strain>
    </source>
</reference>
<keyword evidence="4" id="KW-0670">Pyruvate</keyword>
<proteinExistence type="predicted"/>
<organism evidence="5 6">
    <name type="scientific">Velocimicrobium porci</name>
    <dbReference type="NCBI Taxonomy" id="2606634"/>
    <lineage>
        <taxon>Bacteria</taxon>
        <taxon>Bacillati</taxon>
        <taxon>Bacillota</taxon>
        <taxon>Clostridia</taxon>
        <taxon>Lachnospirales</taxon>
        <taxon>Lachnospiraceae</taxon>
        <taxon>Velocimicrobium</taxon>
    </lineage>
</organism>
<evidence type="ECO:0000256" key="2">
    <source>
        <dbReference type="ARBA" id="ARBA00023145"/>
    </source>
</evidence>
<comment type="caution">
    <text evidence="5">The sequence shown here is derived from an EMBL/GenBank/DDBJ whole genome shotgun (WGS) entry which is preliminary data.</text>
</comment>
<keyword evidence="6" id="KW-1185">Reference proteome</keyword>
<dbReference type="AlphaFoldDB" id="A0A6L5Y019"/>
<dbReference type="RefSeq" id="WP_154519190.1">
    <property type="nucleotide sequence ID" value="NZ_VUMT01000009.1"/>
</dbReference>
<evidence type="ECO:0000313" key="6">
    <source>
        <dbReference type="Proteomes" id="UP000482209"/>
    </source>
</evidence>
<evidence type="ECO:0000313" key="5">
    <source>
        <dbReference type="EMBL" id="MSS63788.1"/>
    </source>
</evidence>
<dbReference type="Pfam" id="PF02666">
    <property type="entry name" value="PS_Dcarbxylase"/>
    <property type="match status" value="1"/>
</dbReference>
<sequence length="288" mass="33618">MKYIDRNGRKTYISSNQDRLLKIFYSTILGRCMIRSLIQPKISELGGAFLNTKLSACFIKPFIKHTGIDLSQYEEKDYKSYNEFFIRRIKEECRPIAMNPEKLISPCDGKLSVYKIHSDLSFQIKHTWYKIESLLHSKRLAKLYQGGYACVFRLTVDDYHRYCYMDDGLKSKNFRIPGVFHTVNPIANDYYPIYKENTREFCLLKSKNFGTILIMEVGALFVGRINNYDEKKTVKRGEEKGRFEFGGSTIVVLFQKDKVELDCDLLKNTKNGFETIVKMGETIGKKRE</sequence>
<keyword evidence="1" id="KW-0210">Decarboxylase</keyword>
<keyword evidence="2" id="KW-0865">Zymogen</keyword>
<dbReference type="PANTHER" id="PTHR10067">
    <property type="entry name" value="PHOSPHATIDYLSERINE DECARBOXYLASE"/>
    <property type="match status" value="1"/>
</dbReference>
<evidence type="ECO:0000256" key="3">
    <source>
        <dbReference type="ARBA" id="ARBA00023239"/>
    </source>
</evidence>
<dbReference type="GO" id="GO:0008654">
    <property type="term" value="P:phospholipid biosynthetic process"/>
    <property type="evidence" value="ECO:0007669"/>
    <property type="project" value="InterPro"/>
</dbReference>
<dbReference type="Proteomes" id="UP000482209">
    <property type="component" value="Unassembled WGS sequence"/>
</dbReference>
<dbReference type="InterPro" id="IPR003817">
    <property type="entry name" value="PS_Dcarbxylase"/>
</dbReference>
<protein>
    <submittedName>
        <fullName evidence="5">Phosphatidylserine decarboxylase</fullName>
    </submittedName>
</protein>
<name>A0A6L5Y019_9FIRM</name>
<accession>A0A6L5Y019</accession>
<evidence type="ECO:0000256" key="1">
    <source>
        <dbReference type="ARBA" id="ARBA00022793"/>
    </source>
</evidence>
<dbReference type="GO" id="GO:0004609">
    <property type="term" value="F:phosphatidylserine decarboxylase activity"/>
    <property type="evidence" value="ECO:0007669"/>
    <property type="project" value="InterPro"/>
</dbReference>
<evidence type="ECO:0000256" key="4">
    <source>
        <dbReference type="ARBA" id="ARBA00023317"/>
    </source>
</evidence>